<reference evidence="1" key="1">
    <citation type="submission" date="2019-02" db="EMBL/GenBank/DDBJ databases">
        <authorList>
            <consortium name="Pathogen Informatics"/>
        </authorList>
    </citation>
    <scope>NUCLEOTIDE SEQUENCE</scope>
    <source>
        <strain evidence="1">3012STDY6733949</strain>
    </source>
</reference>
<dbReference type="AlphaFoldDB" id="A0A449G650"/>
<dbReference type="EMBL" id="CAACYE010000004">
    <property type="protein sequence ID" value="VFA81205.1"/>
    <property type="molecule type" value="Genomic_DNA"/>
</dbReference>
<gene>
    <name evidence="1" type="ORF">NCTC1935_00136</name>
</gene>
<sequence>MRIDGPVVIEEPASATVVEPGQHVLVDEWGNLVVEWNNDSSQEESVL</sequence>
<accession>A0A449G650</accession>
<protein>
    <submittedName>
        <fullName evidence="1">Uncharacterized protein</fullName>
    </submittedName>
</protein>
<name>A0A449G650_NOCFR</name>
<evidence type="ECO:0000313" key="1">
    <source>
        <dbReference type="EMBL" id="VFA81205.1"/>
    </source>
</evidence>
<organism evidence="1">
    <name type="scientific">Nocardia farcinica</name>
    <dbReference type="NCBI Taxonomy" id="37329"/>
    <lineage>
        <taxon>Bacteria</taxon>
        <taxon>Bacillati</taxon>
        <taxon>Actinomycetota</taxon>
        <taxon>Actinomycetes</taxon>
        <taxon>Mycobacteriales</taxon>
        <taxon>Nocardiaceae</taxon>
        <taxon>Nocardia</taxon>
    </lineage>
</organism>
<proteinExistence type="predicted"/>